<dbReference type="Gene3D" id="1.20.58.520">
    <property type="entry name" value="Amidohydrolase"/>
    <property type="match status" value="1"/>
</dbReference>
<dbReference type="SUPFAM" id="SSF51556">
    <property type="entry name" value="Metallo-dependent hydrolases"/>
    <property type="match status" value="1"/>
</dbReference>
<dbReference type="OrthoDB" id="9782972at2"/>
<sequence>MRFLKSLGLSILALWGAAPANAATTAFVGAMVIDGTGAAPVRDGVVVVTDGRIVAVGPRSTVAIPADAERVDLAGKTVMPGIVNAHAHVNASPRSAVPARQQLVDQLALYARYGVTTVYSLGDDGAESVALSRETREQSRAGTLDHARLFVSGPVLNATDPADGRKRVTENVARGVDIIKVRLEGPPDAPIRQPAVYGAMIDQTHTEGKRIAIHMFTAAETKGVVDAGVDILAHSIRDRDADAALIAAIKARGVGYIPTLTRDLSVFVYEGTPDFVADPFFAKEAAYRAPLAALSTPEAQAKMRADPAAQAIKPALAQAKRNLKLLSDAGVPIAMGTDSGAGAGRFQGYFEHLEMAMMAEAGMTPMQVLVAATGGAAQVMRIDDQLGTLRPGRRADLLVLSTSPLDNIRHSKTLEQVWIDGRRVH</sequence>
<dbReference type="PATRIC" id="fig|1346791.3.peg.202"/>
<feature type="domain" description="Amidohydrolase-related" evidence="2">
    <location>
        <begin position="77"/>
        <end position="424"/>
    </location>
</feature>
<dbReference type="Gene3D" id="2.30.40.10">
    <property type="entry name" value="Urease, subunit C, domain 1"/>
    <property type="match status" value="1"/>
</dbReference>
<gene>
    <name evidence="3" type="ORF">M529_01070</name>
</gene>
<name>T0KL17_9SPHN</name>
<dbReference type="PANTHER" id="PTHR43135">
    <property type="entry name" value="ALPHA-D-RIBOSE 1-METHYLPHOSPHONATE 5-TRIPHOSPHATE DIPHOSPHATASE"/>
    <property type="match status" value="1"/>
</dbReference>
<evidence type="ECO:0000313" key="3">
    <source>
        <dbReference type="EMBL" id="EQB34068.1"/>
    </source>
</evidence>
<dbReference type="PANTHER" id="PTHR43135:SF3">
    <property type="entry name" value="ALPHA-D-RIBOSE 1-METHYLPHOSPHONATE 5-TRIPHOSPHATE DIPHOSPHATASE"/>
    <property type="match status" value="1"/>
</dbReference>
<evidence type="ECO:0000259" key="2">
    <source>
        <dbReference type="Pfam" id="PF01979"/>
    </source>
</evidence>
<dbReference type="EMBL" id="AUWY01000021">
    <property type="protein sequence ID" value="EQB34068.1"/>
    <property type="molecule type" value="Genomic_DNA"/>
</dbReference>
<dbReference type="InterPro" id="IPR051781">
    <property type="entry name" value="Metallo-dep_Hydrolase"/>
</dbReference>
<dbReference type="Pfam" id="PF01979">
    <property type="entry name" value="Amidohydro_1"/>
    <property type="match status" value="1"/>
</dbReference>
<dbReference type="Gene3D" id="3.30.110.90">
    <property type="entry name" value="Amidohydrolase"/>
    <property type="match status" value="1"/>
</dbReference>
<comment type="caution">
    <text evidence="3">The sequence shown here is derived from an EMBL/GenBank/DDBJ whole genome shotgun (WGS) entry which is preliminary data.</text>
</comment>
<dbReference type="RefSeq" id="WP_021316271.1">
    <property type="nucleotide sequence ID" value="NZ_AUWY01000021.1"/>
</dbReference>
<dbReference type="eggNOG" id="COG1228">
    <property type="taxonomic scope" value="Bacteria"/>
</dbReference>
<dbReference type="AlphaFoldDB" id="T0KL17"/>
<evidence type="ECO:0000256" key="1">
    <source>
        <dbReference type="SAM" id="SignalP"/>
    </source>
</evidence>
<reference evidence="3 4" key="1">
    <citation type="journal article" date="2013" name="Genome Announc.">
        <title>Draft Genome Sequence of Sphingobium ummariense Strain RL-3, a Hexachlorocyclohexane-Degrading Bacterium.</title>
        <authorList>
            <person name="Kohli P."/>
            <person name="Dua A."/>
            <person name="Sangwan N."/>
            <person name="Oldach P."/>
            <person name="Khurana J.P."/>
            <person name="Lal R."/>
        </authorList>
    </citation>
    <scope>NUCLEOTIDE SEQUENCE [LARGE SCALE GENOMIC DNA]</scope>
    <source>
        <strain evidence="3 4">RL-3</strain>
    </source>
</reference>
<keyword evidence="4" id="KW-1185">Reference proteome</keyword>
<dbReference type="STRING" id="1346791.M529_01070"/>
<feature type="signal peptide" evidence="1">
    <location>
        <begin position="1"/>
        <end position="22"/>
    </location>
</feature>
<keyword evidence="1" id="KW-0732">Signal</keyword>
<dbReference type="GO" id="GO:0016810">
    <property type="term" value="F:hydrolase activity, acting on carbon-nitrogen (but not peptide) bonds"/>
    <property type="evidence" value="ECO:0007669"/>
    <property type="project" value="InterPro"/>
</dbReference>
<protein>
    <recommendedName>
        <fullName evidence="2">Amidohydrolase-related domain-containing protein</fullName>
    </recommendedName>
</protein>
<dbReference type="Proteomes" id="UP000015523">
    <property type="component" value="Unassembled WGS sequence"/>
</dbReference>
<proteinExistence type="predicted"/>
<accession>T0KL17</accession>
<feature type="chain" id="PRO_5004566219" description="Amidohydrolase-related domain-containing protein" evidence="1">
    <location>
        <begin position="23"/>
        <end position="425"/>
    </location>
</feature>
<evidence type="ECO:0000313" key="4">
    <source>
        <dbReference type="Proteomes" id="UP000015523"/>
    </source>
</evidence>
<dbReference type="SUPFAM" id="SSF51338">
    <property type="entry name" value="Composite domain of metallo-dependent hydrolases"/>
    <property type="match status" value="1"/>
</dbReference>
<organism evidence="3 4">
    <name type="scientific">Sphingobium ummariense RL-3</name>
    <dbReference type="NCBI Taxonomy" id="1346791"/>
    <lineage>
        <taxon>Bacteria</taxon>
        <taxon>Pseudomonadati</taxon>
        <taxon>Pseudomonadota</taxon>
        <taxon>Alphaproteobacteria</taxon>
        <taxon>Sphingomonadales</taxon>
        <taxon>Sphingomonadaceae</taxon>
        <taxon>Sphingobium</taxon>
    </lineage>
</organism>
<dbReference type="Gene3D" id="3.40.50.10910">
    <property type="entry name" value="Amidohydrolase"/>
    <property type="match status" value="1"/>
</dbReference>
<dbReference type="InterPro" id="IPR032466">
    <property type="entry name" value="Metal_Hydrolase"/>
</dbReference>
<dbReference type="InterPro" id="IPR006680">
    <property type="entry name" value="Amidohydro-rel"/>
</dbReference>
<dbReference type="InterPro" id="IPR011059">
    <property type="entry name" value="Metal-dep_hydrolase_composite"/>
</dbReference>